<gene>
    <name evidence="1" type="primary">CFT1</name>
    <name evidence="1" type="ORF">EV182_000226</name>
</gene>
<name>A0ACC1HHA1_9FUNG</name>
<dbReference type="EMBL" id="JAMZIH010005148">
    <property type="protein sequence ID" value="KAJ1675973.1"/>
    <property type="molecule type" value="Genomic_DNA"/>
</dbReference>
<proteinExistence type="predicted"/>
<sequence>MYTYFREILPPTAVTAAEKGSFTAPGSNDLFVAKDTALELYTVEGDIATTPDTQGKAWWVPKLRLMSMIEFVPEIQNIATVSLHYYEHDKLKRKFVNDDARCDIRVDPRNRCAAMHFYQDQLAILPFYEVDTIHLEDEEKTKWPYQPSFVIDTWGQDYKVRQIRDVVFLHGYMDPVIAVLHQKVGGWAGTLGSLTEERDLCALTIFSIDLVQKTMVPIHSVPHLPFDCYHLYAIPRPTSSGAASGGGGLLVVGNSVLIHVNNGSVAGITAVNGVERLAAGHYTRMNLDTAVNAHLNVTLDNAQVGMIARDVLALWTDRGQGYLVRLNETRRNHTEIYVQPIDTTKNWDSDLAENDGETLMVTPSCIVAIKPPPLTEQAKMRGVRLACNSLLFVGSSAGNSVLVGVRREQKPASGLPAPTALDGEAPLEQALPAARRTAKSKRTEDAFDEDTFLYGDSDGSGGEDDNNTGGSAEARMDVELQNVEVDRLLKGLGNDVSKAGEPSGKRDLVHWAEGYKLAIHDKLVGISPITQFAVGPSVSNTSGLASDDNLEVVACTGGMAGGSLSIMQRNIRLDVLSLFDIPSRRSSELPSAVWVAKAATTDKQDSSWMIISRGGEASQVFSVTDDIREVTTTGFETKRGTIAVGEVGDEAIQVHTSGVNVLGGDGKCLNSAEIAGTVVAAAIEGPYVLIKLEDGEHRLLRYNRHSRTLAPTNFPQSASSGGVLNAYMFRDEGGLFGGTAPAATSAREEGSEDDVLSAKKRKRMSATSHTSAKMARMPDRLKPSDATHAAMPPIPEGPGDSDTAAPNGTDKPPASFWLFAHHRNGDLAIYLLPTGQQVWKARRFHAFPPVLCDVFPSDPIDGSDGAAAASNGRHLEIEDVAGDAMLAREREADKQRRAIDQFIVVQLGDKLLDIYLMGLTQSSELILYRSFAVMPRGDGRDALQRLPIRFARINVDVMSYCPDYHKSSWISREQYKALQRTTSTAGGPTGPTSKHGGPPQRESVEPDTADNEEDDNSERSRDIVEQPGGKGAEMFGAGDGSMGDQDWEALYASSVKHQCPRLVPYSNVGGTRGVFVAGARPLFVIIDDKKCLRIHPLRIPDKYTTYPLVTPFLPPAAGVVSNDSNGAGATLQKDKLGNSGEAPMWRSHPQPVYSFSAFHSPALCSRGLALITQKGTLMIASLPTLGVDYGQPWPLRHLRVGGSAVGVGPLESIVYHEPSGYYGLITTTPHEFRLKESDPEKAAVDAGYMLGGSERVPLIPEYERKDLETTKVPPTALKFQLELMSPVGWETVDTFSFLPNEHVTNIKSLSLESKEVESGRKRFIVIGTTFMLGEEVATRGKVYIFEILEVVPLPGRPQSNRKLKLRFQKEYRGAVTALCEIRGHLAMSVGSKIYIQSFEDNENLVSVAFLDCQCYVTSLQGVKNFLLIGDIARSVWFAGFQEGKGDEPTKLQVLGMDYSMDLPVLHVDYMVNGYRLALLVADDSGNLHWFTYSPRHTRSFAGQKLLRRGEFHVGSNVTDIKRFWRGTGQHGRQVTVVSTASGGMYVLTSAQERTFKRMQLVSTRIVYSAPQHCALNPRAFRIVPAHLRADYNPQRVTIDGDLLNWQFVNLSADTQQKITWQVGTTVDRVLQELTEFDAQTDLF</sequence>
<keyword evidence="2" id="KW-1185">Reference proteome</keyword>
<evidence type="ECO:0000313" key="2">
    <source>
        <dbReference type="Proteomes" id="UP001145114"/>
    </source>
</evidence>
<reference evidence="1" key="1">
    <citation type="submission" date="2022-06" db="EMBL/GenBank/DDBJ databases">
        <title>Phylogenomic reconstructions and comparative analyses of Kickxellomycotina fungi.</title>
        <authorList>
            <person name="Reynolds N.K."/>
            <person name="Stajich J.E."/>
            <person name="Barry K."/>
            <person name="Grigoriev I.V."/>
            <person name="Crous P."/>
            <person name="Smith M.E."/>
        </authorList>
    </citation>
    <scope>NUCLEOTIDE SEQUENCE</scope>
    <source>
        <strain evidence="1">RSA 2271</strain>
    </source>
</reference>
<organism evidence="1 2">
    <name type="scientific">Spiromyces aspiralis</name>
    <dbReference type="NCBI Taxonomy" id="68401"/>
    <lineage>
        <taxon>Eukaryota</taxon>
        <taxon>Fungi</taxon>
        <taxon>Fungi incertae sedis</taxon>
        <taxon>Zoopagomycota</taxon>
        <taxon>Kickxellomycotina</taxon>
        <taxon>Kickxellomycetes</taxon>
        <taxon>Kickxellales</taxon>
        <taxon>Kickxellaceae</taxon>
        <taxon>Spiromyces</taxon>
    </lineage>
</organism>
<evidence type="ECO:0000313" key="1">
    <source>
        <dbReference type="EMBL" id="KAJ1675973.1"/>
    </source>
</evidence>
<dbReference type="Proteomes" id="UP001145114">
    <property type="component" value="Unassembled WGS sequence"/>
</dbReference>
<protein>
    <submittedName>
        <fullName evidence="1">mRNA cleavage and polyadenylation factor subunit</fullName>
    </submittedName>
</protein>
<comment type="caution">
    <text evidence="1">The sequence shown here is derived from an EMBL/GenBank/DDBJ whole genome shotgun (WGS) entry which is preliminary data.</text>
</comment>
<accession>A0ACC1HHA1</accession>